<reference evidence="1 2" key="1">
    <citation type="submission" date="2018-07" db="EMBL/GenBank/DDBJ databases">
        <title>Bacillus sp. YLB-04 draft genome sequence.</title>
        <authorList>
            <person name="Yu L."/>
            <person name="Tang X."/>
        </authorList>
    </citation>
    <scope>NUCLEOTIDE SEQUENCE [LARGE SCALE GENOMIC DNA]</scope>
    <source>
        <strain evidence="1 2">YLB-04</strain>
    </source>
</reference>
<gene>
    <name evidence="1" type="ORF">DRW41_21355</name>
</gene>
<comment type="caution">
    <text evidence="1">The sequence shown here is derived from an EMBL/GenBank/DDBJ whole genome shotgun (WGS) entry which is preliminary data.</text>
</comment>
<evidence type="ECO:0000313" key="1">
    <source>
        <dbReference type="EMBL" id="RDU34865.1"/>
    </source>
</evidence>
<organism evidence="1 2">
    <name type="scientific">Neobacillus piezotolerans</name>
    <dbReference type="NCBI Taxonomy" id="2259171"/>
    <lineage>
        <taxon>Bacteria</taxon>
        <taxon>Bacillati</taxon>
        <taxon>Bacillota</taxon>
        <taxon>Bacilli</taxon>
        <taxon>Bacillales</taxon>
        <taxon>Bacillaceae</taxon>
        <taxon>Neobacillus</taxon>
    </lineage>
</organism>
<dbReference type="Proteomes" id="UP000257144">
    <property type="component" value="Unassembled WGS sequence"/>
</dbReference>
<name>A0A3D8GK83_9BACI</name>
<protein>
    <submittedName>
        <fullName evidence="1">Uncharacterized protein</fullName>
    </submittedName>
</protein>
<evidence type="ECO:0000313" key="2">
    <source>
        <dbReference type="Proteomes" id="UP000257144"/>
    </source>
</evidence>
<keyword evidence="2" id="KW-1185">Reference proteome</keyword>
<proteinExistence type="predicted"/>
<sequence>MTRWRFIECFGGCLPAAAHGRKLLLKSLRRLNGQRDASCALIKDDLPRHPNREQYGDKGASFALGTVLPSLQQED</sequence>
<dbReference type="AlphaFoldDB" id="A0A3D8GK83"/>
<accession>A0A3D8GK83</accession>
<dbReference type="EMBL" id="QNQT01000017">
    <property type="protein sequence ID" value="RDU34865.1"/>
    <property type="molecule type" value="Genomic_DNA"/>
</dbReference>